<comment type="caution">
    <text evidence="6">The sequence shown here is derived from an EMBL/GenBank/DDBJ whole genome shotgun (WGS) entry which is preliminary data.</text>
</comment>
<proteinExistence type="predicted"/>
<dbReference type="InterPro" id="IPR033116">
    <property type="entry name" value="TRYPSIN_SER"/>
</dbReference>
<feature type="compositionally biased region" description="Low complexity" evidence="2">
    <location>
        <begin position="249"/>
        <end position="262"/>
    </location>
</feature>
<dbReference type="eggNOG" id="COG3591">
    <property type="taxonomic scope" value="Bacteria"/>
</dbReference>
<dbReference type="Pfam" id="PF00089">
    <property type="entry name" value="Trypsin"/>
    <property type="match status" value="1"/>
</dbReference>
<feature type="domain" description="Peptidase S1" evidence="5">
    <location>
        <begin position="55"/>
        <end position="342"/>
    </location>
</feature>
<evidence type="ECO:0000256" key="3">
    <source>
        <dbReference type="SAM" id="Phobius"/>
    </source>
</evidence>
<dbReference type="AlphaFoldDB" id="A0A095Y2B1"/>
<protein>
    <recommendedName>
        <fullName evidence="5">Peptidase S1 domain-containing protein</fullName>
    </recommendedName>
</protein>
<gene>
    <name evidence="6" type="ORF">HMPREF1650_08810</name>
</gene>
<dbReference type="InterPro" id="IPR043504">
    <property type="entry name" value="Peptidase_S1_PA_chymotrypsin"/>
</dbReference>
<dbReference type="EMBL" id="JRNE01000058">
    <property type="protein sequence ID" value="KGF16196.1"/>
    <property type="molecule type" value="Genomic_DNA"/>
</dbReference>
<evidence type="ECO:0000313" key="7">
    <source>
        <dbReference type="Proteomes" id="UP000029548"/>
    </source>
</evidence>
<keyword evidence="4" id="KW-0732">Signal</keyword>
<feature type="region of interest" description="Disordered" evidence="2">
    <location>
        <begin position="217"/>
        <end position="265"/>
    </location>
</feature>
<dbReference type="SUPFAM" id="SSF50494">
    <property type="entry name" value="Trypsin-like serine proteases"/>
    <property type="match status" value="2"/>
</dbReference>
<keyword evidence="3" id="KW-0472">Membrane</keyword>
<dbReference type="Proteomes" id="UP000029548">
    <property type="component" value="Unassembled WGS sequence"/>
</dbReference>
<dbReference type="GO" id="GO:0006508">
    <property type="term" value="P:proteolysis"/>
    <property type="evidence" value="ECO:0007669"/>
    <property type="project" value="InterPro"/>
</dbReference>
<evidence type="ECO:0000256" key="4">
    <source>
        <dbReference type="SAM" id="SignalP"/>
    </source>
</evidence>
<organism evidence="6 7">
    <name type="scientific">Corynebacterium freneyi DNF00450</name>
    <dbReference type="NCBI Taxonomy" id="1287475"/>
    <lineage>
        <taxon>Bacteria</taxon>
        <taxon>Bacillati</taxon>
        <taxon>Actinomycetota</taxon>
        <taxon>Actinomycetes</taxon>
        <taxon>Mycobacteriales</taxon>
        <taxon>Corynebacteriaceae</taxon>
        <taxon>Corynebacterium</taxon>
    </lineage>
</organism>
<dbReference type="GO" id="GO:0004252">
    <property type="term" value="F:serine-type endopeptidase activity"/>
    <property type="evidence" value="ECO:0007669"/>
    <property type="project" value="InterPro"/>
</dbReference>
<dbReference type="InterPro" id="IPR001254">
    <property type="entry name" value="Trypsin_dom"/>
</dbReference>
<keyword evidence="1" id="KW-1015">Disulfide bond</keyword>
<feature type="chain" id="PRO_5001914108" description="Peptidase S1 domain-containing protein" evidence="4">
    <location>
        <begin position="26"/>
        <end position="401"/>
    </location>
</feature>
<dbReference type="PANTHER" id="PTHR24276:SF98">
    <property type="entry name" value="FI18310P1-RELATED"/>
    <property type="match status" value="1"/>
</dbReference>
<dbReference type="InterPro" id="IPR050430">
    <property type="entry name" value="Peptidase_S1"/>
</dbReference>
<dbReference type="PROSITE" id="PS50240">
    <property type="entry name" value="TRYPSIN_DOM"/>
    <property type="match status" value="1"/>
</dbReference>
<name>A0A095Y2B1_9CORY</name>
<feature type="transmembrane region" description="Helical" evidence="3">
    <location>
        <begin position="370"/>
        <end position="390"/>
    </location>
</feature>
<dbReference type="PANTHER" id="PTHR24276">
    <property type="entry name" value="POLYSERASE-RELATED"/>
    <property type="match status" value="1"/>
</dbReference>
<accession>A0A095Y2B1</accession>
<feature type="signal peptide" evidence="4">
    <location>
        <begin position="1"/>
        <end position="25"/>
    </location>
</feature>
<dbReference type="PROSITE" id="PS00135">
    <property type="entry name" value="TRYPSIN_SER"/>
    <property type="match status" value="1"/>
</dbReference>
<dbReference type="InterPro" id="IPR009003">
    <property type="entry name" value="Peptidase_S1_PA"/>
</dbReference>
<keyword evidence="3" id="KW-0812">Transmembrane</keyword>
<reference evidence="6 7" key="1">
    <citation type="submission" date="2014-07" db="EMBL/GenBank/DDBJ databases">
        <authorList>
            <person name="McCorrison J."/>
            <person name="Sanka R."/>
            <person name="Torralba M."/>
            <person name="Gillis M."/>
            <person name="Haft D.H."/>
            <person name="Methe B."/>
            <person name="Sutton G."/>
            <person name="Nelson K.E."/>
        </authorList>
    </citation>
    <scope>NUCLEOTIDE SEQUENCE [LARGE SCALE GENOMIC DNA]</scope>
    <source>
        <strain evidence="6 7">DNF00450</strain>
    </source>
</reference>
<dbReference type="Gene3D" id="2.40.10.10">
    <property type="entry name" value="Trypsin-like serine proteases"/>
    <property type="match status" value="2"/>
</dbReference>
<evidence type="ECO:0000256" key="1">
    <source>
        <dbReference type="ARBA" id="ARBA00023157"/>
    </source>
</evidence>
<keyword evidence="3" id="KW-1133">Transmembrane helix</keyword>
<sequence length="401" mass="40069">MKNAKATAAAFAVGFLALGATPAHALEHAQEAPSSPESNATVSLKIGRAGDFGDCTGSLIADQWVLTARHCLESVVNEGSQARIGDEVFDVDSWAMAPTADIGLMHLDRKVTSVEPVELADEVPQPGDIGTLYGWSSSSSLARKGKLPMARMEVKEILGGMAPAPGDGEMGDPGEVDGVESIPAPGGPIVDGSMPPVMPDGDVQPSISPDGTESIPAFGGPISDGSVPAPGGSDDEGMAIPAPGGPGAPGMMPGEPGTMPGSGVPGEDPSVTTMIASDIIDVHSLDGEGTQGGDSGSPFFVDGKVAGVATAGTSNGDPDLPSPSAAITTVAGSAPWIRGVIDGTDTASVLDASNTPEPPSVFQTSGDRKGVYLAIALTGLIAATVIAQVMSRRNRNDADGA</sequence>
<dbReference type="RefSeq" id="WP_035122649.1">
    <property type="nucleotide sequence ID" value="NZ_JRNE01000058.1"/>
</dbReference>
<evidence type="ECO:0000259" key="5">
    <source>
        <dbReference type="PROSITE" id="PS50240"/>
    </source>
</evidence>
<evidence type="ECO:0000313" key="6">
    <source>
        <dbReference type="EMBL" id="KGF16196.1"/>
    </source>
</evidence>
<dbReference type="SMART" id="SM00020">
    <property type="entry name" value="Tryp_SPc"/>
    <property type="match status" value="1"/>
</dbReference>
<evidence type="ECO:0000256" key="2">
    <source>
        <dbReference type="SAM" id="MobiDB-lite"/>
    </source>
</evidence>